<dbReference type="InterPro" id="IPR006076">
    <property type="entry name" value="FAD-dep_OxRdtase"/>
</dbReference>
<accession>A0A6S6S593</accession>
<evidence type="ECO:0000256" key="1">
    <source>
        <dbReference type="ARBA" id="ARBA00023002"/>
    </source>
</evidence>
<dbReference type="PANTHER" id="PTHR13847">
    <property type="entry name" value="SARCOSINE DEHYDROGENASE-RELATED"/>
    <property type="match status" value="1"/>
</dbReference>
<dbReference type="InterPro" id="IPR036188">
    <property type="entry name" value="FAD/NAD-bd_sf"/>
</dbReference>
<feature type="domain" description="FAD dependent oxidoreductase" evidence="2">
    <location>
        <begin position="10"/>
        <end position="84"/>
    </location>
</feature>
<protein>
    <submittedName>
        <fullName evidence="3">Dimethylglycine dehydrogenase (EC)</fullName>
        <ecNumber evidence="3">1.5.99.2</ecNumber>
    </submittedName>
</protein>
<evidence type="ECO:0000313" key="3">
    <source>
        <dbReference type="EMBL" id="CAA6803511.1"/>
    </source>
</evidence>
<dbReference type="PANTHER" id="PTHR13847:SF193">
    <property type="entry name" value="PYRUVATE DEHYDROGENASE PHOSPHATASE REGULATORY SUBUNIT, MITOCHONDRIAL"/>
    <property type="match status" value="1"/>
</dbReference>
<dbReference type="AlphaFoldDB" id="A0A6S6S593"/>
<gene>
    <name evidence="3" type="ORF">HELGO_WM73939</name>
</gene>
<dbReference type="PROSITE" id="PS51257">
    <property type="entry name" value="PROKAR_LIPOPROTEIN"/>
    <property type="match status" value="1"/>
</dbReference>
<dbReference type="EMBL" id="CACVAV010000061">
    <property type="protein sequence ID" value="CAA6803511.1"/>
    <property type="molecule type" value="Genomic_DNA"/>
</dbReference>
<keyword evidence="1 3" id="KW-0560">Oxidoreductase</keyword>
<name>A0A6S6S593_9GAMM</name>
<dbReference type="GO" id="GO:0005737">
    <property type="term" value="C:cytoplasm"/>
    <property type="evidence" value="ECO:0007669"/>
    <property type="project" value="TreeGrafter"/>
</dbReference>
<evidence type="ECO:0000259" key="2">
    <source>
        <dbReference type="Pfam" id="PF01266"/>
    </source>
</evidence>
<dbReference type="SUPFAM" id="SSF51905">
    <property type="entry name" value="FAD/NAD(P)-binding domain"/>
    <property type="match status" value="1"/>
</dbReference>
<dbReference type="GO" id="GO:0016491">
    <property type="term" value="F:oxidoreductase activity"/>
    <property type="evidence" value="ECO:0007669"/>
    <property type="project" value="UniProtKB-KW"/>
</dbReference>
<proteinExistence type="predicted"/>
<dbReference type="Pfam" id="PF01266">
    <property type="entry name" value="DAO"/>
    <property type="match status" value="1"/>
</dbReference>
<feature type="non-terminal residue" evidence="3">
    <location>
        <position position="87"/>
    </location>
</feature>
<reference evidence="3" key="1">
    <citation type="submission" date="2020-01" db="EMBL/GenBank/DDBJ databases">
        <authorList>
            <person name="Meier V. D."/>
            <person name="Meier V D."/>
        </authorList>
    </citation>
    <scope>NUCLEOTIDE SEQUENCE</scope>
    <source>
        <strain evidence="3">HLG_WM_MAG_08</strain>
    </source>
</reference>
<sequence length="87" mass="9498">MTDSMKSHARVVVIGGGIAGCSTLYHLTREGWTDVVLVERDELTSGSTWHAAAQVTQFGGNQTMIGLKRHSINLYKELAADTEFPFS</sequence>
<dbReference type="EC" id="1.5.99.2" evidence="3"/>
<dbReference type="Gene3D" id="3.50.50.60">
    <property type="entry name" value="FAD/NAD(P)-binding domain"/>
    <property type="match status" value="1"/>
</dbReference>
<organism evidence="3">
    <name type="scientific">uncultured Thiotrichaceae bacterium</name>
    <dbReference type="NCBI Taxonomy" id="298394"/>
    <lineage>
        <taxon>Bacteria</taxon>
        <taxon>Pseudomonadati</taxon>
        <taxon>Pseudomonadota</taxon>
        <taxon>Gammaproteobacteria</taxon>
        <taxon>Thiotrichales</taxon>
        <taxon>Thiotrichaceae</taxon>
        <taxon>environmental samples</taxon>
    </lineage>
</organism>